<dbReference type="EMBL" id="JACTVM010000001">
    <property type="protein sequence ID" value="MBC9225207.1"/>
    <property type="molecule type" value="Genomic_DNA"/>
</dbReference>
<evidence type="ECO:0000313" key="3">
    <source>
        <dbReference type="Proteomes" id="UP000620591"/>
    </source>
</evidence>
<dbReference type="Pfam" id="PF01987">
    <property type="entry name" value="AIM24"/>
    <property type="match status" value="1"/>
</dbReference>
<dbReference type="PANTHER" id="PTHR38074:SF1">
    <property type="entry name" value="ALTERED INHERITANCE OF MITOCHONDRIA PROTEIN 24, MITOCHONDRIAL"/>
    <property type="match status" value="1"/>
</dbReference>
<evidence type="ECO:0000313" key="2">
    <source>
        <dbReference type="EMBL" id="MBC9225207.1"/>
    </source>
</evidence>
<comment type="caution">
    <text evidence="2">The sequence shown here is derived from an EMBL/GenBank/DDBJ whole genome shotgun (WGS) entry which is preliminary data.</text>
</comment>
<dbReference type="Proteomes" id="UP000620591">
    <property type="component" value="Unassembled WGS sequence"/>
</dbReference>
<dbReference type="PANTHER" id="PTHR38074">
    <property type="entry name" value="ALTERED INHERITANCE OF MITOCHONDRIA PROTEIN 24, MITOCHONDRIAL"/>
    <property type="match status" value="1"/>
</dbReference>
<proteinExistence type="predicted"/>
<dbReference type="Gene3D" id="3.60.160.10">
    <property type="entry name" value="Mitochondrial biogenesis AIM24"/>
    <property type="match status" value="1"/>
</dbReference>
<organism evidence="2 3">
    <name type="scientific">Aeromicrobium senzhongii</name>
    <dbReference type="NCBI Taxonomy" id="2663859"/>
    <lineage>
        <taxon>Bacteria</taxon>
        <taxon>Bacillati</taxon>
        <taxon>Actinomycetota</taxon>
        <taxon>Actinomycetes</taxon>
        <taxon>Propionibacteriales</taxon>
        <taxon>Nocardioidaceae</taxon>
        <taxon>Aeromicrobium</taxon>
    </lineage>
</organism>
<reference evidence="2" key="1">
    <citation type="submission" date="2020-09" db="EMBL/GenBank/DDBJ databases">
        <title>Novel species in genus Aeromicrobium.</title>
        <authorList>
            <person name="Zhang G."/>
        </authorList>
    </citation>
    <scope>NUCLEOTIDE SEQUENCE</scope>
    <source>
        <strain evidence="2">Zg-636</strain>
    </source>
</reference>
<dbReference type="InterPro" id="IPR016031">
    <property type="entry name" value="Trp_RNA-bd_attenuator-like_dom"/>
</dbReference>
<feature type="region of interest" description="Disordered" evidence="1">
    <location>
        <begin position="218"/>
        <end position="240"/>
    </location>
</feature>
<name>A0A8I0ETP8_9ACTN</name>
<sequence length="240" mass="25262">MQSELFGQANLEKQTNERFVVQNPQMLRVSLGEDVLAVKGAMVAYQGAVTFNHESAGSMGRLLKKAVSGDDVPLMRVSGQGEVFFADTAGYVFLVQLTGDALSVSGRNLLAFDSSLKWDIKRVKAGSMMAGGLFNMELSGTGTVALHAVGQPVVLDCAQQPTHVDVNAAVAWSSHLQPQLVNSMNVRSMLRGGSGEAFQYRYHGQGFVVVQPSEWDSGASGSSRGSSGGGGGGIIGDLFS</sequence>
<accession>A0A8I0ETP8</accession>
<gene>
    <name evidence="2" type="ORF">IBG24_02625</name>
</gene>
<dbReference type="SUPFAM" id="SSF51219">
    <property type="entry name" value="TRAP-like"/>
    <property type="match status" value="1"/>
</dbReference>
<evidence type="ECO:0000256" key="1">
    <source>
        <dbReference type="SAM" id="MobiDB-lite"/>
    </source>
</evidence>
<dbReference type="InterPro" id="IPR036983">
    <property type="entry name" value="AIM24_sf"/>
</dbReference>
<protein>
    <submittedName>
        <fullName evidence="2">AIM24 family protein</fullName>
    </submittedName>
</protein>
<dbReference type="InterPro" id="IPR002838">
    <property type="entry name" value="AIM24"/>
</dbReference>
<feature type="compositionally biased region" description="Gly residues" evidence="1">
    <location>
        <begin position="226"/>
        <end position="240"/>
    </location>
</feature>
<dbReference type="RefSeq" id="WP_187768518.1">
    <property type="nucleotide sequence ID" value="NZ_JACTVM010000001.1"/>
</dbReference>
<dbReference type="AlphaFoldDB" id="A0A8I0ETP8"/>